<sequence length="585" mass="66349">LKDVVADYVQLQKRGVNYAARCPFHNEKTPSFFVSPARQVWRCFGCGEGGDHFTFIEKIEGVEFAEALRMLASKSGVEIRRQDPKIRSEKSRSLEINELAAKYFNAQLNSKNGQKIKEYLTGRGINVKSIDNFQIGYAPHNGRLLIKFLTERGYEPHEIEKAGLSFALRKSGEHVCRFRGRIIFPIFNAHGDIVGFGGRILTDELAKKLKKEVPQDTGKYINTPQTHIYDKSNILYGLHLAKMPIRKRDAAVVVEGYTDAILAHQEGCDNVVAASGTALTEGQLNLLGRFSKNLFTAFDMDIAGDTATKRGIDLAQNLGYNIKVVTLPNGKDPAEVIQKDPQIWKQQLEKAQNVVEFYYNGALAKYDVASAEGKRQIGATLAPVIASISSRIEQAHWVQKLANNLKVSQDDVWEEVRKARMKETPQNNGTSPERAISQLTRKELLVQQILLAFLQMPEMFEQIRDEEVLTDVDVFECLRDIYNQEKKQFNIQKLQQNERMLIDQLLLEAEVHNRTYTHKDLAYLLSEYKKILLNGELRSIGEQIHINESEGKSEENVALLLSFQKKAEKLSQLNYEDAAKETDKN</sequence>
<dbReference type="PANTHER" id="PTHR30313">
    <property type="entry name" value="DNA PRIMASE"/>
    <property type="match status" value="1"/>
</dbReference>
<keyword evidence="2" id="KW-0639">Primosome</keyword>
<dbReference type="InterPro" id="IPR036977">
    <property type="entry name" value="DNA_primase_Znf_CHC2"/>
</dbReference>
<dbReference type="FunFam" id="3.90.580.10:FF:000001">
    <property type="entry name" value="DNA primase"/>
    <property type="match status" value="1"/>
</dbReference>
<keyword evidence="3" id="KW-0808">Transferase</keyword>
<dbReference type="InterPro" id="IPR002694">
    <property type="entry name" value="Znf_CHC2"/>
</dbReference>
<keyword evidence="10" id="KW-0238">DNA-binding</keyword>
<evidence type="ECO:0000256" key="1">
    <source>
        <dbReference type="ARBA" id="ARBA00022478"/>
    </source>
</evidence>
<dbReference type="InterPro" id="IPR037068">
    <property type="entry name" value="DNA_primase_core_N_sf"/>
</dbReference>
<evidence type="ECO:0000256" key="8">
    <source>
        <dbReference type="ARBA" id="ARBA00022833"/>
    </source>
</evidence>
<evidence type="ECO:0000256" key="7">
    <source>
        <dbReference type="ARBA" id="ARBA00022771"/>
    </source>
</evidence>
<keyword evidence="8 12" id="KW-0862">Zinc</keyword>
<dbReference type="InterPro" id="IPR019475">
    <property type="entry name" value="DNA_primase_DnaB-bd"/>
</dbReference>
<dbReference type="Pfam" id="PF08275">
    <property type="entry name" value="DNAG_N"/>
    <property type="match status" value="1"/>
</dbReference>
<dbReference type="Pfam" id="PF01807">
    <property type="entry name" value="Zn_ribbon_DnaG"/>
    <property type="match status" value="1"/>
</dbReference>
<dbReference type="PANTHER" id="PTHR30313:SF2">
    <property type="entry name" value="DNA PRIMASE"/>
    <property type="match status" value="1"/>
</dbReference>
<dbReference type="GO" id="GO:1990077">
    <property type="term" value="C:primosome complex"/>
    <property type="evidence" value="ECO:0007669"/>
    <property type="project" value="UniProtKB-KW"/>
</dbReference>
<keyword evidence="5" id="KW-0235">DNA replication</keyword>
<evidence type="ECO:0000256" key="2">
    <source>
        <dbReference type="ARBA" id="ARBA00022515"/>
    </source>
</evidence>
<dbReference type="STRING" id="1802163.A2932_01120"/>
<evidence type="ECO:0000256" key="11">
    <source>
        <dbReference type="ARBA" id="ARBA00023163"/>
    </source>
</evidence>
<keyword evidence="9" id="KW-0460">Magnesium</keyword>
<dbReference type="Gene3D" id="3.90.580.10">
    <property type="entry name" value="Zinc finger, CHC2-type domain"/>
    <property type="match status" value="1"/>
</dbReference>
<dbReference type="SUPFAM" id="SSF57783">
    <property type="entry name" value="Zinc beta-ribbon"/>
    <property type="match status" value="1"/>
</dbReference>
<dbReference type="PROSITE" id="PS50880">
    <property type="entry name" value="TOPRIM"/>
    <property type="match status" value="1"/>
</dbReference>
<comment type="cofactor">
    <cofactor evidence="12">
        <name>Zn(2+)</name>
        <dbReference type="ChEBI" id="CHEBI:29105"/>
    </cofactor>
    <text evidence="12">Binds 1 zinc ion per monomer.</text>
</comment>
<dbReference type="InterPro" id="IPR006295">
    <property type="entry name" value="DNA_primase_DnaG"/>
</dbReference>
<dbReference type="GO" id="GO:0006269">
    <property type="term" value="P:DNA replication, synthesis of primer"/>
    <property type="evidence" value="ECO:0007669"/>
    <property type="project" value="UniProtKB-KW"/>
</dbReference>
<keyword evidence="4" id="KW-0548">Nucleotidyltransferase</keyword>
<dbReference type="InterPro" id="IPR006171">
    <property type="entry name" value="TOPRIM_dom"/>
</dbReference>
<evidence type="ECO:0000256" key="9">
    <source>
        <dbReference type="ARBA" id="ARBA00022842"/>
    </source>
</evidence>
<dbReference type="SUPFAM" id="SSF56731">
    <property type="entry name" value="DNA primase core"/>
    <property type="match status" value="1"/>
</dbReference>
<dbReference type="InterPro" id="IPR034151">
    <property type="entry name" value="TOPRIM_DnaG_bac"/>
</dbReference>
<evidence type="ECO:0000313" key="14">
    <source>
        <dbReference type="EMBL" id="OGZ61105.1"/>
    </source>
</evidence>
<dbReference type="Gene3D" id="3.90.980.10">
    <property type="entry name" value="DNA primase, catalytic core, N-terminal domain"/>
    <property type="match status" value="1"/>
</dbReference>
<keyword evidence="1" id="KW-0240">DNA-directed RNA polymerase</keyword>
<dbReference type="PIRSF" id="PIRSF002811">
    <property type="entry name" value="DnaG"/>
    <property type="match status" value="1"/>
</dbReference>
<proteinExistence type="inferred from homology"/>
<gene>
    <name evidence="14" type="ORF">A2932_01120</name>
</gene>
<dbReference type="HAMAP" id="MF_00974">
    <property type="entry name" value="DNA_primase_DnaG"/>
    <property type="match status" value="1"/>
</dbReference>
<dbReference type="Proteomes" id="UP000179153">
    <property type="component" value="Unassembled WGS sequence"/>
</dbReference>
<dbReference type="Pfam" id="PF10410">
    <property type="entry name" value="DnaB_bind"/>
    <property type="match status" value="1"/>
</dbReference>
<dbReference type="Pfam" id="PF13155">
    <property type="entry name" value="Toprim_2"/>
    <property type="match status" value="1"/>
</dbReference>
<keyword evidence="11" id="KW-0804">Transcription</keyword>
<evidence type="ECO:0000259" key="13">
    <source>
        <dbReference type="PROSITE" id="PS50880"/>
    </source>
</evidence>
<feature type="non-terminal residue" evidence="14">
    <location>
        <position position="1"/>
    </location>
</feature>
<dbReference type="NCBIfam" id="TIGR01391">
    <property type="entry name" value="dnaG"/>
    <property type="match status" value="1"/>
</dbReference>
<comment type="caution">
    <text evidence="14">The sequence shown here is derived from an EMBL/GenBank/DDBJ whole genome shotgun (WGS) entry which is preliminary data.</text>
</comment>
<evidence type="ECO:0000313" key="15">
    <source>
        <dbReference type="Proteomes" id="UP000179153"/>
    </source>
</evidence>
<feature type="domain" description="Toprim" evidence="13">
    <location>
        <begin position="249"/>
        <end position="330"/>
    </location>
</feature>
<organism evidence="14 15">
    <name type="scientific">Candidatus Spechtbacteria bacterium RIFCSPLOWO2_01_FULL_46_10</name>
    <dbReference type="NCBI Taxonomy" id="1802163"/>
    <lineage>
        <taxon>Bacteria</taxon>
        <taxon>Candidatus Spechtiibacteriota</taxon>
    </lineage>
</organism>
<dbReference type="EMBL" id="MHOI01000029">
    <property type="protein sequence ID" value="OGZ61105.1"/>
    <property type="molecule type" value="Genomic_DNA"/>
</dbReference>
<dbReference type="GO" id="GO:0003677">
    <property type="term" value="F:DNA binding"/>
    <property type="evidence" value="ECO:0007669"/>
    <property type="project" value="UniProtKB-KW"/>
</dbReference>
<feature type="zinc finger region" description="CHC2-type" evidence="12">
    <location>
        <begin position="22"/>
        <end position="46"/>
    </location>
</feature>
<dbReference type="Gene3D" id="3.40.1360.10">
    <property type="match status" value="1"/>
</dbReference>
<evidence type="ECO:0000256" key="12">
    <source>
        <dbReference type="PIRSR" id="PIRSR002811-1"/>
    </source>
</evidence>
<evidence type="ECO:0000256" key="10">
    <source>
        <dbReference type="ARBA" id="ARBA00023125"/>
    </source>
</evidence>
<dbReference type="InterPro" id="IPR030846">
    <property type="entry name" value="DnaG_bac"/>
</dbReference>
<dbReference type="GO" id="GO:0008270">
    <property type="term" value="F:zinc ion binding"/>
    <property type="evidence" value="ECO:0007669"/>
    <property type="project" value="UniProtKB-KW"/>
</dbReference>
<dbReference type="InterPro" id="IPR013264">
    <property type="entry name" value="DNAG_N"/>
</dbReference>
<accession>A0A1G2HF53</accession>
<evidence type="ECO:0000256" key="6">
    <source>
        <dbReference type="ARBA" id="ARBA00022723"/>
    </source>
</evidence>
<evidence type="ECO:0000256" key="5">
    <source>
        <dbReference type="ARBA" id="ARBA00022705"/>
    </source>
</evidence>
<dbReference type="SMART" id="SM00493">
    <property type="entry name" value="TOPRIM"/>
    <property type="match status" value="1"/>
</dbReference>
<evidence type="ECO:0000256" key="3">
    <source>
        <dbReference type="ARBA" id="ARBA00022679"/>
    </source>
</evidence>
<dbReference type="InterPro" id="IPR050219">
    <property type="entry name" value="DnaG_primase"/>
</dbReference>
<name>A0A1G2HF53_9BACT</name>
<dbReference type="GO" id="GO:0005737">
    <property type="term" value="C:cytoplasm"/>
    <property type="evidence" value="ECO:0007669"/>
    <property type="project" value="TreeGrafter"/>
</dbReference>
<dbReference type="SMART" id="SM00400">
    <property type="entry name" value="ZnF_CHCC"/>
    <property type="match status" value="1"/>
</dbReference>
<reference evidence="14 15" key="1">
    <citation type="journal article" date="2016" name="Nat. Commun.">
        <title>Thousands of microbial genomes shed light on interconnected biogeochemical processes in an aquifer system.</title>
        <authorList>
            <person name="Anantharaman K."/>
            <person name="Brown C.T."/>
            <person name="Hug L.A."/>
            <person name="Sharon I."/>
            <person name="Castelle C.J."/>
            <person name="Probst A.J."/>
            <person name="Thomas B.C."/>
            <person name="Singh A."/>
            <person name="Wilkins M.J."/>
            <person name="Karaoz U."/>
            <person name="Brodie E.L."/>
            <person name="Williams K.H."/>
            <person name="Hubbard S.S."/>
            <person name="Banfield J.F."/>
        </authorList>
    </citation>
    <scope>NUCLEOTIDE SEQUENCE [LARGE SCALE GENOMIC DNA]</scope>
</reference>
<evidence type="ECO:0000256" key="4">
    <source>
        <dbReference type="ARBA" id="ARBA00022695"/>
    </source>
</evidence>
<keyword evidence="7 12" id="KW-0863">Zinc-finger</keyword>
<dbReference type="GO" id="GO:0000428">
    <property type="term" value="C:DNA-directed RNA polymerase complex"/>
    <property type="evidence" value="ECO:0007669"/>
    <property type="project" value="UniProtKB-KW"/>
</dbReference>
<dbReference type="AlphaFoldDB" id="A0A1G2HF53"/>
<protein>
    <submittedName>
        <fullName evidence="14">DNA primase</fullName>
    </submittedName>
</protein>
<dbReference type="GO" id="GO:0003899">
    <property type="term" value="F:DNA-directed RNA polymerase activity"/>
    <property type="evidence" value="ECO:0007669"/>
    <property type="project" value="InterPro"/>
</dbReference>
<dbReference type="CDD" id="cd03364">
    <property type="entry name" value="TOPRIM_DnaG_primases"/>
    <property type="match status" value="1"/>
</dbReference>
<keyword evidence="6 12" id="KW-0479">Metal-binding</keyword>